<keyword evidence="2" id="KW-1185">Reference proteome</keyword>
<evidence type="ECO:0000313" key="2">
    <source>
        <dbReference type="Proteomes" id="UP000665047"/>
    </source>
</evidence>
<proteinExistence type="predicted"/>
<protein>
    <recommendedName>
        <fullName evidence="3">Phage protein</fullName>
    </recommendedName>
</protein>
<dbReference type="Proteomes" id="UP000665047">
    <property type="component" value="Chromosome"/>
</dbReference>
<evidence type="ECO:0000313" key="1">
    <source>
        <dbReference type="EMBL" id="QTL38748.1"/>
    </source>
</evidence>
<organism evidence="1 2">
    <name type="scientific">Xenorhabdus budapestensis</name>
    <dbReference type="NCBI Taxonomy" id="290110"/>
    <lineage>
        <taxon>Bacteria</taxon>
        <taxon>Pseudomonadati</taxon>
        <taxon>Pseudomonadota</taxon>
        <taxon>Gammaproteobacteria</taxon>
        <taxon>Enterobacterales</taxon>
        <taxon>Morganellaceae</taxon>
        <taxon>Xenorhabdus</taxon>
    </lineage>
</organism>
<accession>A0ABX7VIK3</accession>
<dbReference type="RefSeq" id="WP_209026869.1">
    <property type="nucleotide sequence ID" value="NZ_CP072455.1"/>
</dbReference>
<dbReference type="EMBL" id="CP072455">
    <property type="protein sequence ID" value="QTL38748.1"/>
    <property type="molecule type" value="Genomic_DNA"/>
</dbReference>
<sequence>MTDSDLCREEFEKFMIEEFKYTIDTLGKHDDGTYWNIPAQNYYEAFQAGWNESLENIIKLQSKLAEYESMFAIRLYPHPNK</sequence>
<gene>
    <name evidence="1" type="ORF">HGO23_12750</name>
</gene>
<name>A0ABX7VIK3_XENBU</name>
<reference evidence="1 2" key="1">
    <citation type="submission" date="2021-03" db="EMBL/GenBank/DDBJ databases">
        <title>Complete Genome Sequence Data of Xenorhabdus budapestensis strain C72, a Candidate Biological Control Agent, from China.</title>
        <authorList>
            <person name="LI B."/>
            <person name="WANG S."/>
            <person name="QIU D."/>
        </authorList>
    </citation>
    <scope>NUCLEOTIDE SEQUENCE [LARGE SCALE GENOMIC DNA]</scope>
    <source>
        <strain evidence="1 2">C-7-2</strain>
    </source>
</reference>
<evidence type="ECO:0008006" key="3">
    <source>
        <dbReference type="Google" id="ProtNLM"/>
    </source>
</evidence>